<protein>
    <submittedName>
        <fullName evidence="8">Ribonuclease</fullName>
    </submittedName>
</protein>
<gene>
    <name evidence="8" type="ORF">Scinn_38210</name>
</gene>
<dbReference type="PANTHER" id="PTHR30213:SF0">
    <property type="entry name" value="UPF0761 MEMBRANE PROTEIN YIHY"/>
    <property type="match status" value="1"/>
</dbReference>
<keyword evidence="5 7" id="KW-0472">Membrane</keyword>
<feature type="transmembrane region" description="Helical" evidence="7">
    <location>
        <begin position="227"/>
        <end position="247"/>
    </location>
</feature>
<feature type="transmembrane region" description="Helical" evidence="7">
    <location>
        <begin position="259"/>
        <end position="282"/>
    </location>
</feature>
<dbReference type="PANTHER" id="PTHR30213">
    <property type="entry name" value="INNER MEMBRANE PROTEIN YHJD"/>
    <property type="match status" value="1"/>
</dbReference>
<keyword evidence="3 7" id="KW-0812">Transmembrane</keyword>
<sequence length="329" mass="34299">MGARLPGGRAGTRGPHGRMGAGPGGHAHGVTDIPRTASRRGAPPAAASTVPGLAARTRAELRRTAVRVWTDNLADHAAALTYYALLALLPALVIAASVVGLLGGARRDRLVADLTAYAPPQSAQVLREALGGLPEGHSSMWALLLGGVVSALWSACSYLAVFRRALHTMHRVPDTRRPLRAAHTLVVHAALLLVLLVVGAVGLVVSGPPARWAARAVGAGGAEAVAFLRWPVLLVVVTLLVLVLFRTGPAQSRGTRRGLPGGVLAALLWLAASGLFTLYTQLDTYGRLYGSLAGIVVFVVWLWFANLALVTGAQFNAERARRPAAGQEA</sequence>
<feature type="transmembrane region" description="Helical" evidence="7">
    <location>
        <begin position="182"/>
        <end position="207"/>
    </location>
</feature>
<evidence type="ECO:0000256" key="4">
    <source>
        <dbReference type="ARBA" id="ARBA00022989"/>
    </source>
</evidence>
<evidence type="ECO:0000256" key="5">
    <source>
        <dbReference type="ARBA" id="ARBA00023136"/>
    </source>
</evidence>
<keyword evidence="2" id="KW-1003">Cell membrane</keyword>
<evidence type="ECO:0000313" key="8">
    <source>
        <dbReference type="EMBL" id="GHI14358.1"/>
    </source>
</evidence>
<dbReference type="PIRSF" id="PIRSF035875">
    <property type="entry name" value="RNase_BN"/>
    <property type="match status" value="1"/>
</dbReference>
<feature type="region of interest" description="Disordered" evidence="6">
    <location>
        <begin position="1"/>
        <end position="51"/>
    </location>
</feature>
<dbReference type="EMBL" id="BNDV01000008">
    <property type="protein sequence ID" value="GHI14358.1"/>
    <property type="molecule type" value="Genomic_DNA"/>
</dbReference>
<dbReference type="NCBIfam" id="TIGR00765">
    <property type="entry name" value="yihY_not_rbn"/>
    <property type="match status" value="1"/>
</dbReference>
<feature type="compositionally biased region" description="Gly residues" evidence="6">
    <location>
        <begin position="17"/>
        <end position="27"/>
    </location>
</feature>
<accession>A0ABQ3NNL8</accession>
<evidence type="ECO:0000256" key="6">
    <source>
        <dbReference type="SAM" id="MobiDB-lite"/>
    </source>
</evidence>
<dbReference type="Proteomes" id="UP000660554">
    <property type="component" value="Unassembled WGS sequence"/>
</dbReference>
<evidence type="ECO:0000256" key="2">
    <source>
        <dbReference type="ARBA" id="ARBA00022475"/>
    </source>
</evidence>
<evidence type="ECO:0000256" key="7">
    <source>
        <dbReference type="SAM" id="Phobius"/>
    </source>
</evidence>
<evidence type="ECO:0000256" key="3">
    <source>
        <dbReference type="ARBA" id="ARBA00022692"/>
    </source>
</evidence>
<name>A0ABQ3NNL8_STRVG</name>
<comment type="caution">
    <text evidence="8">The sequence shown here is derived from an EMBL/GenBank/DDBJ whole genome shotgun (WGS) entry which is preliminary data.</text>
</comment>
<organism evidence="8 9">
    <name type="scientific">Streptomyces virginiae</name>
    <name type="common">Streptomyces cinnamonensis</name>
    <dbReference type="NCBI Taxonomy" id="1961"/>
    <lineage>
        <taxon>Bacteria</taxon>
        <taxon>Bacillati</taxon>
        <taxon>Actinomycetota</taxon>
        <taxon>Actinomycetes</taxon>
        <taxon>Kitasatosporales</taxon>
        <taxon>Streptomycetaceae</taxon>
        <taxon>Streptomyces</taxon>
    </lineage>
</organism>
<comment type="subcellular location">
    <subcellularLocation>
        <location evidence="1">Cell membrane</location>
        <topology evidence="1">Multi-pass membrane protein</topology>
    </subcellularLocation>
</comment>
<keyword evidence="4 7" id="KW-1133">Transmembrane helix</keyword>
<feature type="transmembrane region" description="Helical" evidence="7">
    <location>
        <begin position="288"/>
        <end position="312"/>
    </location>
</feature>
<evidence type="ECO:0000256" key="1">
    <source>
        <dbReference type="ARBA" id="ARBA00004651"/>
    </source>
</evidence>
<evidence type="ECO:0000313" key="9">
    <source>
        <dbReference type="Proteomes" id="UP000660554"/>
    </source>
</evidence>
<feature type="transmembrane region" description="Helical" evidence="7">
    <location>
        <begin position="82"/>
        <end position="105"/>
    </location>
</feature>
<feature type="transmembrane region" description="Helical" evidence="7">
    <location>
        <begin position="140"/>
        <end position="161"/>
    </location>
</feature>
<proteinExistence type="predicted"/>
<keyword evidence="9" id="KW-1185">Reference proteome</keyword>
<dbReference type="InterPro" id="IPR017039">
    <property type="entry name" value="Virul_fac_BrkB"/>
</dbReference>
<dbReference type="Pfam" id="PF03631">
    <property type="entry name" value="Virul_fac_BrkB"/>
    <property type="match status" value="1"/>
</dbReference>
<feature type="compositionally biased region" description="Low complexity" evidence="6">
    <location>
        <begin position="34"/>
        <end position="51"/>
    </location>
</feature>
<reference evidence="9" key="1">
    <citation type="submission" date="2020-09" db="EMBL/GenBank/DDBJ databases">
        <title>Whole genome shotgun sequence of Streptomyces cinnamonensis NBRC 15873.</title>
        <authorList>
            <person name="Komaki H."/>
            <person name="Tamura T."/>
        </authorList>
    </citation>
    <scope>NUCLEOTIDE SEQUENCE [LARGE SCALE GENOMIC DNA]</scope>
    <source>
        <strain evidence="9">NBRC 15873</strain>
    </source>
</reference>